<gene>
    <name evidence="1" type="ORF">ACD_4C00351G0002</name>
</gene>
<reference evidence="1" key="1">
    <citation type="journal article" date="2012" name="Science">
        <title>Fermentation, hydrogen, and sulfur metabolism in multiple uncultivated bacterial phyla.</title>
        <authorList>
            <person name="Wrighton K.C."/>
            <person name="Thomas B.C."/>
            <person name="Sharon I."/>
            <person name="Miller C.S."/>
            <person name="Castelle C.J."/>
            <person name="VerBerkmoes N.C."/>
            <person name="Wilkins M.J."/>
            <person name="Hettich R.L."/>
            <person name="Lipton M.S."/>
            <person name="Williams K.H."/>
            <person name="Long P.E."/>
            <person name="Banfield J.F."/>
        </authorList>
    </citation>
    <scope>NUCLEOTIDE SEQUENCE [LARGE SCALE GENOMIC DNA]</scope>
</reference>
<name>K2G852_9BACT</name>
<accession>K2G852</accession>
<dbReference type="EMBL" id="AMFJ01000867">
    <property type="protein sequence ID" value="EKE26264.1"/>
    <property type="molecule type" value="Genomic_DNA"/>
</dbReference>
<dbReference type="AlphaFoldDB" id="K2G852"/>
<organism evidence="1">
    <name type="scientific">uncultured bacterium</name>
    <name type="common">gcode 4</name>
    <dbReference type="NCBI Taxonomy" id="1234023"/>
    <lineage>
        <taxon>Bacteria</taxon>
        <taxon>environmental samples</taxon>
    </lineage>
</organism>
<comment type="caution">
    <text evidence="1">The sequence shown here is derived from an EMBL/GenBank/DDBJ whole genome shotgun (WGS) entry which is preliminary data.</text>
</comment>
<protein>
    <submittedName>
        <fullName evidence="1">Uncharacterized protein</fullName>
    </submittedName>
</protein>
<evidence type="ECO:0000313" key="1">
    <source>
        <dbReference type="EMBL" id="EKE26264.1"/>
    </source>
</evidence>
<sequence length="60" mass="6898">MELNISLDDNSAYNLITRDFLLHSEWQTVLIANNDLINYYTTKLVAPSHARLKIAFCELA</sequence>
<proteinExistence type="predicted"/>